<accession>A0A8J2STE0</accession>
<evidence type="ECO:0000256" key="1">
    <source>
        <dbReference type="SAM" id="MobiDB-lite"/>
    </source>
</evidence>
<keyword evidence="2" id="KW-0472">Membrane</keyword>
<protein>
    <recommendedName>
        <fullName evidence="5">Transmembrane protein</fullName>
    </recommendedName>
</protein>
<feature type="transmembrane region" description="Helical" evidence="2">
    <location>
        <begin position="182"/>
        <end position="200"/>
    </location>
</feature>
<reference evidence="3" key="1">
    <citation type="submission" date="2021-11" db="EMBL/GenBank/DDBJ databases">
        <authorList>
            <consortium name="Genoscope - CEA"/>
            <person name="William W."/>
        </authorList>
    </citation>
    <scope>NUCLEOTIDE SEQUENCE</scope>
</reference>
<evidence type="ECO:0000313" key="4">
    <source>
        <dbReference type="Proteomes" id="UP000789595"/>
    </source>
</evidence>
<evidence type="ECO:0000256" key="2">
    <source>
        <dbReference type="SAM" id="Phobius"/>
    </source>
</evidence>
<keyword evidence="2" id="KW-1133">Transmembrane helix</keyword>
<feature type="region of interest" description="Disordered" evidence="1">
    <location>
        <begin position="1"/>
        <end position="22"/>
    </location>
</feature>
<dbReference type="AlphaFoldDB" id="A0A8J2STE0"/>
<feature type="transmembrane region" description="Helical" evidence="2">
    <location>
        <begin position="306"/>
        <end position="326"/>
    </location>
</feature>
<dbReference type="EMBL" id="CAKKNE010000006">
    <property type="protein sequence ID" value="CAH0379822.1"/>
    <property type="molecule type" value="Genomic_DNA"/>
</dbReference>
<keyword evidence="2" id="KW-0812">Transmembrane</keyword>
<sequence>MAEHKVSPAAEGTKAAETPLLDHETRIRTLETTASAPTLHQLATREPTSFHQATIYNGLVRPNTPAWRRYGLLAASIVIVFLQCFVGAGFSIGVSMSSCSEISECGRGLYCAEGMCDWCEERYKSCCLPNATDTCATREGRTRKLDEKEREGLCSACMTSKGFETYPDIQRDRVDSMRLQDWLALFLASLVVAFAVFAEMRDAVLCHCALRDISQVPRGWRFAIGGLNFCRNFVFLPCVVLSVMELVLADGGRVRDVCLNTVAVLFLLEVDNLAFLHGLSERVRMEAEENAGARHVTNDELRTMDAVKIVCVVLIPCVVFSGVRGYRLMRGNIVYVAAPLPFVVAVFVQRARANGLTGACGAVCEAVAGFVVFWLFLLAVTTLMIYQTQGEEGFDEK</sequence>
<gene>
    <name evidence="3" type="ORF">PECAL_6P14600</name>
</gene>
<proteinExistence type="predicted"/>
<dbReference type="Proteomes" id="UP000789595">
    <property type="component" value="Unassembled WGS sequence"/>
</dbReference>
<evidence type="ECO:0008006" key="5">
    <source>
        <dbReference type="Google" id="ProtNLM"/>
    </source>
</evidence>
<dbReference type="OrthoDB" id="236445at2759"/>
<name>A0A8J2STE0_9STRA</name>
<feature type="transmembrane region" description="Helical" evidence="2">
    <location>
        <begin position="356"/>
        <end position="380"/>
    </location>
</feature>
<feature type="transmembrane region" description="Helical" evidence="2">
    <location>
        <begin position="70"/>
        <end position="94"/>
    </location>
</feature>
<evidence type="ECO:0000313" key="3">
    <source>
        <dbReference type="EMBL" id="CAH0379822.1"/>
    </source>
</evidence>
<feature type="transmembrane region" description="Helical" evidence="2">
    <location>
        <begin position="333"/>
        <end position="350"/>
    </location>
</feature>
<comment type="caution">
    <text evidence="3">The sequence shown here is derived from an EMBL/GenBank/DDBJ whole genome shotgun (WGS) entry which is preliminary data.</text>
</comment>
<organism evidence="3 4">
    <name type="scientific">Pelagomonas calceolata</name>
    <dbReference type="NCBI Taxonomy" id="35677"/>
    <lineage>
        <taxon>Eukaryota</taxon>
        <taxon>Sar</taxon>
        <taxon>Stramenopiles</taxon>
        <taxon>Ochrophyta</taxon>
        <taxon>Pelagophyceae</taxon>
        <taxon>Pelagomonadales</taxon>
        <taxon>Pelagomonadaceae</taxon>
        <taxon>Pelagomonas</taxon>
    </lineage>
</organism>
<keyword evidence="4" id="KW-1185">Reference proteome</keyword>